<gene>
    <name evidence="7" type="ORF">B1R32_1046</name>
</gene>
<evidence type="ECO:0000256" key="2">
    <source>
        <dbReference type="ARBA" id="ARBA00022691"/>
    </source>
</evidence>
<accession>A0A2S8SUN6</accession>
<name>A0A2S8SUN6_9BACT</name>
<proteinExistence type="predicted"/>
<dbReference type="SUPFAM" id="SSF102114">
    <property type="entry name" value="Radical SAM enzymes"/>
    <property type="match status" value="1"/>
</dbReference>
<dbReference type="SFLD" id="SFLDS00029">
    <property type="entry name" value="Radical_SAM"/>
    <property type="match status" value="1"/>
</dbReference>
<feature type="domain" description="Radical SAM core" evidence="6">
    <location>
        <begin position="103"/>
        <end position="331"/>
    </location>
</feature>
<evidence type="ECO:0000313" key="7">
    <source>
        <dbReference type="EMBL" id="PQV64513.1"/>
    </source>
</evidence>
<dbReference type="Proteomes" id="UP000237684">
    <property type="component" value="Unassembled WGS sequence"/>
</dbReference>
<reference evidence="7 8" key="1">
    <citation type="journal article" date="2018" name="Syst. Appl. Microbiol.">
        <title>Abditibacterium utsteinense sp. nov., the first cultivated member of candidate phylum FBP, isolated from ice-free Antarctic soil samples.</title>
        <authorList>
            <person name="Tahon G."/>
            <person name="Tytgat B."/>
            <person name="Lebbe L."/>
            <person name="Carlier A."/>
            <person name="Willems A."/>
        </authorList>
    </citation>
    <scope>NUCLEOTIDE SEQUENCE [LARGE SCALE GENOMIC DNA]</scope>
    <source>
        <strain evidence="7 8">LMG 29911</strain>
    </source>
</reference>
<dbReference type="InParanoid" id="A0A2S8SUN6"/>
<dbReference type="InterPro" id="IPR034474">
    <property type="entry name" value="Methyltransferase_Class_D"/>
</dbReference>
<dbReference type="PANTHER" id="PTHR43306:SF1">
    <property type="entry name" value="7,8-DIHYDRO-6-HYDROXYMETHYLPTERIN DIMETHYLTRANSFERASE"/>
    <property type="match status" value="1"/>
</dbReference>
<keyword evidence="8" id="KW-1185">Reference proteome</keyword>
<keyword evidence="5" id="KW-0411">Iron-sulfur</keyword>
<evidence type="ECO:0000256" key="4">
    <source>
        <dbReference type="ARBA" id="ARBA00023004"/>
    </source>
</evidence>
<dbReference type="Pfam" id="PF23545">
    <property type="entry name" value="Zn_ribbon_HMPTM"/>
    <property type="match status" value="1"/>
</dbReference>
<evidence type="ECO:0000256" key="3">
    <source>
        <dbReference type="ARBA" id="ARBA00022723"/>
    </source>
</evidence>
<sequence length="499" mass="56062">MLAPRPYLIEEYTQTVCPKCFESGPRRSDEDIWRAGMLISHDEKVWMKRFCPEHGETESLYEENLALWRARAGWSTPTSQITPDRADNFAPFPTGYRNGLPVHHAQHTCILLLNVTKRCNFACPTCYAAAQKPGTPLPIIEHPTLDEISHTVRVLLEREGGKIGVLMVSGGEPTVREDLPQIIERALSENITRVLINTNGRRIARDDKFLHFLRKHREKIEVYLQFDGFKPSTSIFHRGEDVIEEKLKALQRLNDAQIWSTLVMSVSKGVNDDEVGQVVKLGLDTPFCSGMAIQPVFGSGRNPGFDPQNRVTPTGITHRLGAQTGGLVSGEDFIPLPCSHRDCCDITYLLQTKRGDWKSLPRLIGRDELKRWIHLVSNTISFDSVSGSVSEMLKSGAIARVFSDSGKVSTLKMASDIAKLCGCVAGLPEILGALWSEKPNLESVAQKTFRITVKQFMDAHTFHDARIRQCCVHSGTFEDDPKRHSFCWRWLFDDASDFG</sequence>
<dbReference type="CDD" id="cd01335">
    <property type="entry name" value="Radical_SAM"/>
    <property type="match status" value="1"/>
</dbReference>
<keyword evidence="4" id="KW-0408">Iron</keyword>
<keyword evidence="2" id="KW-0949">S-adenosyl-L-methionine</keyword>
<evidence type="ECO:0000313" key="8">
    <source>
        <dbReference type="Proteomes" id="UP000237684"/>
    </source>
</evidence>
<dbReference type="Gene3D" id="3.20.20.70">
    <property type="entry name" value="Aldolase class I"/>
    <property type="match status" value="1"/>
</dbReference>
<dbReference type="AlphaFoldDB" id="A0A2S8SUN6"/>
<dbReference type="GO" id="GO:0003824">
    <property type="term" value="F:catalytic activity"/>
    <property type="evidence" value="ECO:0007669"/>
    <property type="project" value="InterPro"/>
</dbReference>
<evidence type="ECO:0000256" key="1">
    <source>
        <dbReference type="ARBA" id="ARBA00001966"/>
    </source>
</evidence>
<dbReference type="InterPro" id="IPR007197">
    <property type="entry name" value="rSAM"/>
</dbReference>
<dbReference type="GO" id="GO:0046872">
    <property type="term" value="F:metal ion binding"/>
    <property type="evidence" value="ECO:0007669"/>
    <property type="project" value="UniProtKB-KW"/>
</dbReference>
<dbReference type="OrthoDB" id="9782387at2"/>
<dbReference type="RefSeq" id="WP_105482897.1">
    <property type="nucleotide sequence ID" value="NZ_NIGF01000004.1"/>
</dbReference>
<organism evidence="7 8">
    <name type="scientific">Abditibacterium utsteinense</name>
    <dbReference type="NCBI Taxonomy" id="1960156"/>
    <lineage>
        <taxon>Bacteria</taxon>
        <taxon>Pseudomonadati</taxon>
        <taxon>Abditibacteriota</taxon>
        <taxon>Abditibacteriia</taxon>
        <taxon>Abditibacteriales</taxon>
        <taxon>Abditibacteriaceae</taxon>
        <taxon>Abditibacterium</taxon>
    </lineage>
</organism>
<dbReference type="GO" id="GO:0051536">
    <property type="term" value="F:iron-sulfur cluster binding"/>
    <property type="evidence" value="ECO:0007669"/>
    <property type="project" value="UniProtKB-KW"/>
</dbReference>
<dbReference type="EMBL" id="NIGF01000004">
    <property type="protein sequence ID" value="PQV64513.1"/>
    <property type="molecule type" value="Genomic_DNA"/>
</dbReference>
<dbReference type="PANTHER" id="PTHR43306">
    <property type="entry name" value="7,8-DIHYDRO-6-HYDROXYMETHYLPTERIN DIMETHYLTRANSFERASE"/>
    <property type="match status" value="1"/>
</dbReference>
<dbReference type="InterPro" id="IPR058240">
    <property type="entry name" value="rSAM_sf"/>
</dbReference>
<keyword evidence="3" id="KW-0479">Metal-binding</keyword>
<evidence type="ECO:0000259" key="6">
    <source>
        <dbReference type="PROSITE" id="PS51918"/>
    </source>
</evidence>
<dbReference type="InterPro" id="IPR013785">
    <property type="entry name" value="Aldolase_TIM"/>
</dbReference>
<comment type="caution">
    <text evidence="7">The sequence shown here is derived from an EMBL/GenBank/DDBJ whole genome shotgun (WGS) entry which is preliminary data.</text>
</comment>
<dbReference type="PROSITE" id="PS51918">
    <property type="entry name" value="RADICAL_SAM"/>
    <property type="match status" value="1"/>
</dbReference>
<protein>
    <recommendedName>
        <fullName evidence="6">Radical SAM core domain-containing protein</fullName>
    </recommendedName>
</protein>
<dbReference type="Pfam" id="PF04055">
    <property type="entry name" value="Radical_SAM"/>
    <property type="match status" value="1"/>
</dbReference>
<evidence type="ECO:0000256" key="5">
    <source>
        <dbReference type="ARBA" id="ARBA00023014"/>
    </source>
</evidence>
<dbReference type="SFLD" id="SFLDG01067">
    <property type="entry name" value="SPASM/twitch_domain_containing"/>
    <property type="match status" value="1"/>
</dbReference>
<comment type="cofactor">
    <cofactor evidence="1">
        <name>[4Fe-4S] cluster</name>
        <dbReference type="ChEBI" id="CHEBI:49883"/>
    </cofactor>
</comment>
<dbReference type="InterPro" id="IPR056488">
    <property type="entry name" value="Zn_ribbon_HMPTM"/>
</dbReference>